<sequence length="724" mass="81108">MKIVGATQFLCYVILTLYCSRRGKSQLLAMNNVAESLHLFTNEFSQSVEHGDRTANLVFSPASLFAAMSLASLGARGATLSQIQQILRLSTGALTKKGGMTRIIASMTAERNQEVVLEMANLLWIPRGSAIKAEYAKSVQDIFQTRVRDADFSRTEEVRQVINQRIENITRGHITDLFPRGSITKQTQLLLANAFYFKGVWLHTFNRSDTYRERFFMADGQSVMAPMMHGSGTFQAGILDNVGTKAIFMPYQGKRYGLLCVLPDRNKKLSDVESYMLSSGYTPTTMLRRMIHRDINITLPKFKMQFGAEMSHVFRKMGIRNLFTHEADLSGMSSDSSMLRVSSIYHQSTLEVNEGGSEASAATGLEVIPLMGGAGIYIGPMEFRADRPFLIYLIDRENDNIPLIMGRVSNPLQQQTPNLHRHYDSSDPSMVKGEQSNQNTFTKTDSGRTKLIAESARPEFRPILKPFPSTQFIGEDDQIVYPQKPSYINYYKSSKHFASRYFSHIPRVPDKHTAIVFPDQDFDERRWKRQLRNLTALQDVVSTAAPSTSENEAISTRLKDPLWFNKPTLPEVIIPINSPEPDGKPPTSFYRPANNFAPSPESFSAPVLPTVTTKPEELTPLTDQTSSSALMPNIFFAPTIAPKPSLDFATGNVNNAWYQNEQNVGGAPGFAPSNGDMALLNNRPVILSTTWYPVQTSPYFAYPSSSAPELQAIFFPEYRFSSRN</sequence>
<dbReference type="PROSITE" id="PS00284">
    <property type="entry name" value="SERPIN"/>
    <property type="match status" value="1"/>
</dbReference>
<keyword evidence="6" id="KW-1185">Reference proteome</keyword>
<reference evidence="5 6" key="1">
    <citation type="submission" date="2016-03" db="EMBL/GenBank/DDBJ databases">
        <title>EvidentialGene: Evidence-directed Construction of Genes on Genomes.</title>
        <authorList>
            <person name="Gilbert D.G."/>
            <person name="Choi J.-H."/>
            <person name="Mockaitis K."/>
            <person name="Colbourne J."/>
            <person name="Pfrender M."/>
        </authorList>
    </citation>
    <scope>NUCLEOTIDE SEQUENCE [LARGE SCALE GENOMIC DNA]</scope>
    <source>
        <strain evidence="5 6">Xinb3</strain>
        <tissue evidence="5">Complete organism</tissue>
    </source>
</reference>
<dbReference type="EMBL" id="LRGB01003389">
    <property type="protein sequence ID" value="KZS02846.1"/>
    <property type="molecule type" value="Genomic_DNA"/>
</dbReference>
<dbReference type="CDD" id="cd00172">
    <property type="entry name" value="serpin"/>
    <property type="match status" value="1"/>
</dbReference>
<dbReference type="InterPro" id="IPR036186">
    <property type="entry name" value="Serpin_sf"/>
</dbReference>
<proteinExistence type="inferred from homology"/>
<keyword evidence="3" id="KW-0722">Serine protease inhibitor</keyword>
<organism evidence="5 6">
    <name type="scientific">Daphnia magna</name>
    <dbReference type="NCBI Taxonomy" id="35525"/>
    <lineage>
        <taxon>Eukaryota</taxon>
        <taxon>Metazoa</taxon>
        <taxon>Ecdysozoa</taxon>
        <taxon>Arthropoda</taxon>
        <taxon>Crustacea</taxon>
        <taxon>Branchiopoda</taxon>
        <taxon>Diplostraca</taxon>
        <taxon>Cladocera</taxon>
        <taxon>Anomopoda</taxon>
        <taxon>Daphniidae</taxon>
        <taxon>Daphnia</taxon>
    </lineage>
</organism>
<dbReference type="Gene3D" id="2.30.39.10">
    <property type="entry name" value="Alpha-1-antitrypsin, domain 1"/>
    <property type="match status" value="1"/>
</dbReference>
<dbReference type="STRING" id="35525.A0A164K172"/>
<dbReference type="GO" id="GO:0004867">
    <property type="term" value="F:serine-type endopeptidase inhibitor activity"/>
    <property type="evidence" value="ECO:0007669"/>
    <property type="project" value="UniProtKB-KW"/>
</dbReference>
<dbReference type="OrthoDB" id="47207at2759"/>
<dbReference type="InterPro" id="IPR042178">
    <property type="entry name" value="Serpin_sf_1"/>
</dbReference>
<accession>A0A164K172</accession>
<evidence type="ECO:0000313" key="5">
    <source>
        <dbReference type="EMBL" id="KZS02846.1"/>
    </source>
</evidence>
<comment type="similarity">
    <text evidence="1 4">Belongs to the serpin family.</text>
</comment>
<dbReference type="Pfam" id="PF00079">
    <property type="entry name" value="Serpin"/>
    <property type="match status" value="1"/>
</dbReference>
<comment type="caution">
    <text evidence="5">The sequence shown here is derived from an EMBL/GenBank/DDBJ whole genome shotgun (WGS) entry which is preliminary data.</text>
</comment>
<evidence type="ECO:0000256" key="4">
    <source>
        <dbReference type="RuleBase" id="RU000411"/>
    </source>
</evidence>
<dbReference type="AlphaFoldDB" id="A0A164K172"/>
<evidence type="ECO:0000256" key="3">
    <source>
        <dbReference type="ARBA" id="ARBA00022900"/>
    </source>
</evidence>
<protein>
    <submittedName>
        <fullName evidence="5">Protein Z-dependent protease inhibitor</fullName>
    </submittedName>
</protein>
<evidence type="ECO:0000313" key="6">
    <source>
        <dbReference type="Proteomes" id="UP000076858"/>
    </source>
</evidence>
<dbReference type="Gene3D" id="3.30.497.10">
    <property type="entry name" value="Antithrombin, subunit I, domain 2"/>
    <property type="match status" value="1"/>
</dbReference>
<dbReference type="InterPro" id="IPR042185">
    <property type="entry name" value="Serpin_sf_2"/>
</dbReference>
<dbReference type="Proteomes" id="UP000076858">
    <property type="component" value="Unassembled WGS sequence"/>
</dbReference>
<evidence type="ECO:0000256" key="2">
    <source>
        <dbReference type="ARBA" id="ARBA00022690"/>
    </source>
</evidence>
<dbReference type="SMART" id="SM00093">
    <property type="entry name" value="SERPIN"/>
    <property type="match status" value="1"/>
</dbReference>
<name>A0A164K172_9CRUS</name>
<dbReference type="InterPro" id="IPR000215">
    <property type="entry name" value="Serpin_fam"/>
</dbReference>
<dbReference type="PANTHER" id="PTHR11461">
    <property type="entry name" value="SERINE PROTEASE INHIBITOR, SERPIN"/>
    <property type="match status" value="1"/>
</dbReference>
<evidence type="ECO:0000256" key="1">
    <source>
        <dbReference type="ARBA" id="ARBA00009500"/>
    </source>
</evidence>
<gene>
    <name evidence="5" type="ORF">APZ42_034554</name>
</gene>
<keyword evidence="2" id="KW-0646">Protease inhibitor</keyword>
<dbReference type="InterPro" id="IPR023795">
    <property type="entry name" value="Serpin_CS"/>
</dbReference>
<dbReference type="SUPFAM" id="SSF56574">
    <property type="entry name" value="Serpins"/>
    <property type="match status" value="1"/>
</dbReference>
<dbReference type="PANTHER" id="PTHR11461:SF211">
    <property type="entry name" value="GH10112P-RELATED"/>
    <property type="match status" value="1"/>
</dbReference>
<dbReference type="GO" id="GO:0005615">
    <property type="term" value="C:extracellular space"/>
    <property type="evidence" value="ECO:0007669"/>
    <property type="project" value="InterPro"/>
</dbReference>
<dbReference type="InterPro" id="IPR023796">
    <property type="entry name" value="Serpin_dom"/>
</dbReference>